<gene>
    <name evidence="1" type="ORF">RNZ46_13605</name>
</gene>
<protein>
    <recommendedName>
        <fullName evidence="3">Macroglobulin domain-containing protein</fullName>
    </recommendedName>
</protein>
<dbReference type="RefSeq" id="WP_316982712.1">
    <property type="nucleotide sequence ID" value="NZ_CP136521.1"/>
</dbReference>
<accession>A0AA97HR39</accession>
<dbReference type="KEGG" id="hws:RNZ46_13605"/>
<name>A0AA97HR39_9FLAO</name>
<dbReference type="Proteomes" id="UP001302486">
    <property type="component" value="Chromosome"/>
</dbReference>
<dbReference type="AlphaFoldDB" id="A0AA97HR39"/>
<sequence length="589" mass="67357">MKKNIFIFIIFICVGLSSIHGQSILNKDMAFNYEDFPQEKIFVHFNSTFLVSGESLFYKIYCLNANTNAISKLSKIAYVELINTDKNTVLKHKIALKSGLGKGDFFIKASIPSGNYKIIAYTQWMRNNGENTFFQNDVTIINPFRTNKKLTVKTDKNQDTIMVNNDVRDNNIKVLNHPIKNEFVEIVTNKKTFLKREKVVLTLKPLKGKFSLGNYSVSVRKIDAVNAPSKRSSNSFINQNHLKIASKDSIFFLPELRGALLSGTMFSKKNNAPIPHAKVSLTIPGEHAIFKIATTNSSGEFYFNLDETYKNTNAIVQVIGSNKDVYKVEINNYESPSYNNFVFNDFKLTPKLTDLILNKSIFNQIENAYHSVKRDSILPIDFKTPSYRYKEKKYILSDYTRFKTLKETITEVVDAVYVLQENGDYTFHIKFYNDTNKSDASALVLIDGILIQNHNSVTDFNANSIKSIGVVRDKYVYGGQLFNGIISIETLKGDYNPTIKGDYINRFEIDKPIVNKKYFKLDYSDSELNRIPDFRNQLLWHPNLNLISDENQISFYTSDIAGDYEISFEGFTNLGKPVTIKTHITVKNN</sequence>
<proteinExistence type="predicted"/>
<keyword evidence="2" id="KW-1185">Reference proteome</keyword>
<evidence type="ECO:0008006" key="3">
    <source>
        <dbReference type="Google" id="ProtNLM"/>
    </source>
</evidence>
<reference evidence="2" key="1">
    <citation type="submission" date="2024-06" db="EMBL/GenBank/DDBJ databases">
        <title>Hwangdonia haimaensis gen. nov., sp. nov., a member of the family Flavobacteriaceae isolated from the haima cold seep.</title>
        <authorList>
            <person name="Li J."/>
        </authorList>
    </citation>
    <scope>NUCLEOTIDE SEQUENCE [LARGE SCALE GENOMIC DNA]</scope>
    <source>
        <strain evidence="2">SCSIO 19198</strain>
    </source>
</reference>
<evidence type="ECO:0000313" key="2">
    <source>
        <dbReference type="Proteomes" id="UP001302486"/>
    </source>
</evidence>
<dbReference type="EMBL" id="CP136521">
    <property type="protein sequence ID" value="WOD43023.1"/>
    <property type="molecule type" value="Genomic_DNA"/>
</dbReference>
<evidence type="ECO:0000313" key="1">
    <source>
        <dbReference type="EMBL" id="WOD43023.1"/>
    </source>
</evidence>
<organism evidence="1 2">
    <name type="scientific">Hwangdonia lutea</name>
    <dbReference type="NCBI Taxonomy" id="3075823"/>
    <lineage>
        <taxon>Bacteria</taxon>
        <taxon>Pseudomonadati</taxon>
        <taxon>Bacteroidota</taxon>
        <taxon>Flavobacteriia</taxon>
        <taxon>Flavobacteriales</taxon>
        <taxon>Flavobacteriaceae</taxon>
        <taxon>Hwangdonia</taxon>
    </lineage>
</organism>